<evidence type="ECO:0000256" key="3">
    <source>
        <dbReference type="ARBA" id="ARBA00022840"/>
    </source>
</evidence>
<evidence type="ECO:0000313" key="6">
    <source>
        <dbReference type="EMBL" id="KAK9902773.1"/>
    </source>
</evidence>
<keyword evidence="2" id="KW-0547">Nucleotide-binding</keyword>
<sequence>MSGVPTVSSHKASAMSGRNAFLSGKPVVPVAQAKYQRGGKRVNVILSAAKEIIFDNESRRKMQIGINKLADAVGVTLGPRGRNVVLEQSYGNPQVINDGVSIARAIELEDPIENAGAQLIKEVAGRTNDAAGDGTTTASVLAREMIHYGLQAVTAGSNPITLKKGIDKTCDFLVAKLKEVARPVKGTEDIKSVASISAGNDTAIGALIADALEKVGADGVLSIETGNGLETTVEVQEGMQIDRGYVSPQFITNQEKMLVEYENARILITDQKLETIKDILPVLEQVTRVNQPLVIIAEDVTGEALATLVVNKLRGVLNAVAIKAPGFGERRKSLLQDIAIVTGAEYVAKDLGMKVETTGIESLGTARKITVGNNWCTIVADAANREEIAMRIAQIKKELAETDSVYDTEKLSERIAKLAGGVAVIKVGAATEVELEDRQLRIEDAKNATFAAVEEGIVPGGGAALLHLSEFLPEFRNSLSDGEEKLGCDIVGKALRAPVRLIASNAGVEGDVIIEKLLGLSFEMGYNAMEDRIENLLESGVLDPAKVTRSGLQNACGIAGIMLTTQAIMVEKKDPRTAAAAANPINNPGFGASGMPAGLTM</sequence>
<organism evidence="6 7">
    <name type="scientific">Coccomyxa subellipsoidea</name>
    <dbReference type="NCBI Taxonomy" id="248742"/>
    <lineage>
        <taxon>Eukaryota</taxon>
        <taxon>Viridiplantae</taxon>
        <taxon>Chlorophyta</taxon>
        <taxon>core chlorophytes</taxon>
        <taxon>Trebouxiophyceae</taxon>
        <taxon>Trebouxiophyceae incertae sedis</taxon>
        <taxon>Coccomyxaceae</taxon>
        <taxon>Coccomyxa</taxon>
    </lineage>
</organism>
<dbReference type="SUPFAM" id="SSF54849">
    <property type="entry name" value="GroEL-intermediate domain like"/>
    <property type="match status" value="1"/>
</dbReference>
<name>A0ABR2YD33_9CHLO</name>
<dbReference type="InterPro" id="IPR018370">
    <property type="entry name" value="Chaperonin_Cpn60_CS"/>
</dbReference>
<dbReference type="InterPro" id="IPR001844">
    <property type="entry name" value="Cpn60/GroEL"/>
</dbReference>
<proteinExistence type="inferred from homology"/>
<dbReference type="PRINTS" id="PR00298">
    <property type="entry name" value="CHAPERONIN60"/>
</dbReference>
<dbReference type="Gene3D" id="3.30.260.10">
    <property type="entry name" value="TCP-1-like chaperonin intermediate domain"/>
    <property type="match status" value="1"/>
</dbReference>
<keyword evidence="7" id="KW-1185">Reference proteome</keyword>
<dbReference type="NCBIfam" id="NF009488">
    <property type="entry name" value="PRK12850.1"/>
    <property type="match status" value="1"/>
</dbReference>
<dbReference type="Gene3D" id="3.50.7.10">
    <property type="entry name" value="GroEL"/>
    <property type="match status" value="1"/>
</dbReference>
<dbReference type="NCBIfam" id="TIGR02348">
    <property type="entry name" value="GroEL"/>
    <property type="match status" value="1"/>
</dbReference>
<dbReference type="SUPFAM" id="SSF48592">
    <property type="entry name" value="GroEL equatorial domain-like"/>
    <property type="match status" value="1"/>
</dbReference>
<dbReference type="HAMAP" id="MF_00600">
    <property type="entry name" value="CH60"/>
    <property type="match status" value="1"/>
</dbReference>
<evidence type="ECO:0000256" key="4">
    <source>
        <dbReference type="ARBA" id="ARBA00023186"/>
    </source>
</evidence>
<keyword evidence="4" id="KW-0143">Chaperone</keyword>
<evidence type="ECO:0000256" key="2">
    <source>
        <dbReference type="ARBA" id="ARBA00022741"/>
    </source>
</evidence>
<dbReference type="InterPro" id="IPR027410">
    <property type="entry name" value="TCP-1-like_intermed_sf"/>
</dbReference>
<dbReference type="NCBIfam" id="NF009489">
    <property type="entry name" value="PRK12851.1"/>
    <property type="match status" value="1"/>
</dbReference>
<dbReference type="Proteomes" id="UP001491310">
    <property type="component" value="Unassembled WGS sequence"/>
</dbReference>
<dbReference type="PANTHER" id="PTHR45633">
    <property type="entry name" value="60 KDA HEAT SHOCK PROTEIN, MITOCHONDRIAL"/>
    <property type="match status" value="1"/>
</dbReference>
<dbReference type="CDD" id="cd03344">
    <property type="entry name" value="GroEL"/>
    <property type="match status" value="1"/>
</dbReference>
<dbReference type="InterPro" id="IPR002423">
    <property type="entry name" value="Cpn60/GroEL/TCP-1"/>
</dbReference>
<dbReference type="EMBL" id="JALJOT010000015">
    <property type="protein sequence ID" value="KAK9902773.1"/>
    <property type="molecule type" value="Genomic_DNA"/>
</dbReference>
<dbReference type="InterPro" id="IPR027413">
    <property type="entry name" value="GROEL-like_equatorial_sf"/>
</dbReference>
<reference evidence="6 7" key="1">
    <citation type="journal article" date="2024" name="Nat. Commun.">
        <title>Phylogenomics reveals the evolutionary origins of lichenization in chlorophyte algae.</title>
        <authorList>
            <person name="Puginier C."/>
            <person name="Libourel C."/>
            <person name="Otte J."/>
            <person name="Skaloud P."/>
            <person name="Haon M."/>
            <person name="Grisel S."/>
            <person name="Petersen M."/>
            <person name="Berrin J.G."/>
            <person name="Delaux P.M."/>
            <person name="Dal Grande F."/>
            <person name="Keller J."/>
        </authorList>
    </citation>
    <scope>NUCLEOTIDE SEQUENCE [LARGE SCALE GENOMIC DNA]</scope>
    <source>
        <strain evidence="6 7">SAG 216-7</strain>
    </source>
</reference>
<keyword evidence="3" id="KW-0067">ATP-binding</keyword>
<gene>
    <name evidence="6" type="ORF">WJX75_005681</name>
</gene>
<protein>
    <submittedName>
        <fullName evidence="6">Uncharacterized protein</fullName>
    </submittedName>
</protein>
<dbReference type="InterPro" id="IPR027409">
    <property type="entry name" value="GroEL-like_apical_dom_sf"/>
</dbReference>
<dbReference type="Gene3D" id="1.10.560.10">
    <property type="entry name" value="GroEL-like equatorial domain"/>
    <property type="match status" value="1"/>
</dbReference>
<evidence type="ECO:0000256" key="5">
    <source>
        <dbReference type="RuleBase" id="RU000418"/>
    </source>
</evidence>
<accession>A0ABR2YD33</accession>
<evidence type="ECO:0000256" key="1">
    <source>
        <dbReference type="ARBA" id="ARBA00006607"/>
    </source>
</evidence>
<evidence type="ECO:0000313" key="7">
    <source>
        <dbReference type="Proteomes" id="UP001491310"/>
    </source>
</evidence>
<dbReference type="NCBIfam" id="NF009487">
    <property type="entry name" value="PRK12849.1"/>
    <property type="match status" value="1"/>
</dbReference>
<comment type="caution">
    <text evidence="6">The sequence shown here is derived from an EMBL/GenBank/DDBJ whole genome shotgun (WGS) entry which is preliminary data.</text>
</comment>
<comment type="similarity">
    <text evidence="1 5">Belongs to the chaperonin (HSP60) family.</text>
</comment>
<dbReference type="PROSITE" id="PS00296">
    <property type="entry name" value="CHAPERONINS_CPN60"/>
    <property type="match status" value="1"/>
</dbReference>
<dbReference type="NCBIfam" id="NF000592">
    <property type="entry name" value="PRK00013.1"/>
    <property type="match status" value="1"/>
</dbReference>
<dbReference type="Pfam" id="PF00118">
    <property type="entry name" value="Cpn60_TCP1"/>
    <property type="match status" value="1"/>
</dbReference>
<dbReference type="SUPFAM" id="SSF52029">
    <property type="entry name" value="GroEL apical domain-like"/>
    <property type="match status" value="1"/>
</dbReference>